<dbReference type="InterPro" id="IPR036388">
    <property type="entry name" value="WH-like_DNA-bd_sf"/>
</dbReference>
<dbReference type="PROSITE" id="PS51755">
    <property type="entry name" value="OMPR_PHOB"/>
    <property type="match status" value="1"/>
</dbReference>
<dbReference type="GO" id="GO:0000976">
    <property type="term" value="F:transcription cis-regulatory region binding"/>
    <property type="evidence" value="ECO:0007669"/>
    <property type="project" value="TreeGrafter"/>
</dbReference>
<dbReference type="SMART" id="SM00862">
    <property type="entry name" value="Trans_reg_C"/>
    <property type="match status" value="1"/>
</dbReference>
<keyword evidence="4 7" id="KW-0238">DNA-binding</keyword>
<dbReference type="InterPro" id="IPR011006">
    <property type="entry name" value="CheY-like_superfamily"/>
</dbReference>
<dbReference type="AlphaFoldDB" id="A0A1X7AP26"/>
<dbReference type="SMART" id="SM00448">
    <property type="entry name" value="REC"/>
    <property type="match status" value="1"/>
</dbReference>
<evidence type="ECO:0000256" key="4">
    <source>
        <dbReference type="ARBA" id="ARBA00023125"/>
    </source>
</evidence>
<evidence type="ECO:0000313" key="11">
    <source>
        <dbReference type="Proteomes" id="UP000196573"/>
    </source>
</evidence>
<feature type="domain" description="Response regulatory" evidence="8">
    <location>
        <begin position="2"/>
        <end position="117"/>
    </location>
</feature>
<dbReference type="CDD" id="cd17574">
    <property type="entry name" value="REC_OmpR"/>
    <property type="match status" value="1"/>
</dbReference>
<dbReference type="GO" id="GO:0032993">
    <property type="term" value="C:protein-DNA complex"/>
    <property type="evidence" value="ECO:0007669"/>
    <property type="project" value="TreeGrafter"/>
</dbReference>
<dbReference type="InterPro" id="IPR001867">
    <property type="entry name" value="OmpR/PhoB-type_DNA-bd"/>
</dbReference>
<evidence type="ECO:0000256" key="7">
    <source>
        <dbReference type="PROSITE-ProRule" id="PRU01091"/>
    </source>
</evidence>
<dbReference type="Gene3D" id="3.40.50.2300">
    <property type="match status" value="1"/>
</dbReference>
<reference evidence="10 11" key="1">
    <citation type="submission" date="2017-03" db="EMBL/GenBank/DDBJ databases">
        <authorList>
            <person name="Afonso C.L."/>
            <person name="Miller P.J."/>
            <person name="Scott M.A."/>
            <person name="Spackman E."/>
            <person name="Goraichik I."/>
            <person name="Dimitrov K.M."/>
            <person name="Suarez D.L."/>
            <person name="Swayne D.E."/>
        </authorList>
    </citation>
    <scope>NUCLEOTIDE SEQUENCE [LARGE SCALE GENOMIC DNA]</scope>
    <source>
        <strain evidence="10">SB41UT1</strain>
    </source>
</reference>
<dbReference type="OrthoDB" id="6117814at2"/>
<feature type="modified residue" description="4-aspartylphosphate" evidence="6">
    <location>
        <position position="53"/>
    </location>
</feature>
<dbReference type="InterPro" id="IPR016032">
    <property type="entry name" value="Sig_transdc_resp-reg_C-effctor"/>
</dbReference>
<proteinExistence type="predicted"/>
<dbReference type="Gene3D" id="1.10.10.10">
    <property type="entry name" value="Winged helix-like DNA-binding domain superfamily/Winged helix DNA-binding domain"/>
    <property type="match status" value="1"/>
</dbReference>
<name>A0A1X7AP26_9GAMM</name>
<dbReference type="PANTHER" id="PTHR48111:SF1">
    <property type="entry name" value="TWO-COMPONENT RESPONSE REGULATOR ORR33"/>
    <property type="match status" value="1"/>
</dbReference>
<dbReference type="Pfam" id="PF00072">
    <property type="entry name" value="Response_reg"/>
    <property type="match status" value="1"/>
</dbReference>
<gene>
    <name evidence="10" type="primary">phoP_2</name>
    <name evidence="10" type="ORF">EHSB41UT_03827</name>
</gene>
<dbReference type="EMBL" id="FWPT01000010">
    <property type="protein sequence ID" value="SMA50036.1"/>
    <property type="molecule type" value="Genomic_DNA"/>
</dbReference>
<evidence type="ECO:0000256" key="5">
    <source>
        <dbReference type="ARBA" id="ARBA00023163"/>
    </source>
</evidence>
<dbReference type="PANTHER" id="PTHR48111">
    <property type="entry name" value="REGULATOR OF RPOS"/>
    <property type="match status" value="1"/>
</dbReference>
<dbReference type="Proteomes" id="UP000196573">
    <property type="component" value="Unassembled WGS sequence"/>
</dbReference>
<evidence type="ECO:0000256" key="1">
    <source>
        <dbReference type="ARBA" id="ARBA00022553"/>
    </source>
</evidence>
<sequence length="233" mass="25630">MHIAIVEDNPDLRTELEYLLTHSGYTVTAVSTAADFYRCLNAADGGIDVVLLDLGLPDEDGLSVARKIKGIPGMVVIMLTARGHLKDRVDGLESGADAYLTKPVNVMELIAVIESVTRRVRVERGVNQPAGVADQFSIDSSGRRLFLPDGNTVSLTRSEGVVIKVLSGYGMETVSRRSISEALGQDYMHYDERRLEAIISRLRKKLRESYPEMEVIKAARGIGYQLLVPVEQV</sequence>
<evidence type="ECO:0000259" key="8">
    <source>
        <dbReference type="PROSITE" id="PS50110"/>
    </source>
</evidence>
<dbReference type="SUPFAM" id="SSF52172">
    <property type="entry name" value="CheY-like"/>
    <property type="match status" value="1"/>
</dbReference>
<feature type="DNA-binding region" description="OmpR/PhoB-type" evidence="7">
    <location>
        <begin position="127"/>
        <end position="228"/>
    </location>
</feature>
<organism evidence="10 11">
    <name type="scientific">Parendozoicomonas haliclonae</name>
    <dbReference type="NCBI Taxonomy" id="1960125"/>
    <lineage>
        <taxon>Bacteria</taxon>
        <taxon>Pseudomonadati</taxon>
        <taxon>Pseudomonadota</taxon>
        <taxon>Gammaproteobacteria</taxon>
        <taxon>Oceanospirillales</taxon>
        <taxon>Endozoicomonadaceae</taxon>
        <taxon>Parendozoicomonas</taxon>
    </lineage>
</organism>
<dbReference type="RefSeq" id="WP_087112477.1">
    <property type="nucleotide sequence ID" value="NZ_CBCSCN010000005.1"/>
</dbReference>
<evidence type="ECO:0000256" key="6">
    <source>
        <dbReference type="PROSITE-ProRule" id="PRU00169"/>
    </source>
</evidence>
<dbReference type="PROSITE" id="PS50110">
    <property type="entry name" value="RESPONSE_REGULATORY"/>
    <property type="match status" value="1"/>
</dbReference>
<evidence type="ECO:0000313" key="10">
    <source>
        <dbReference type="EMBL" id="SMA50036.1"/>
    </source>
</evidence>
<keyword evidence="2" id="KW-0902">Two-component regulatory system</keyword>
<dbReference type="Pfam" id="PF00486">
    <property type="entry name" value="Trans_reg_C"/>
    <property type="match status" value="1"/>
</dbReference>
<dbReference type="SUPFAM" id="SSF46894">
    <property type="entry name" value="C-terminal effector domain of the bipartite response regulators"/>
    <property type="match status" value="1"/>
</dbReference>
<dbReference type="InterPro" id="IPR039420">
    <property type="entry name" value="WalR-like"/>
</dbReference>
<accession>A0A1X7AP26</accession>
<evidence type="ECO:0000259" key="9">
    <source>
        <dbReference type="PROSITE" id="PS51755"/>
    </source>
</evidence>
<dbReference type="InterPro" id="IPR001789">
    <property type="entry name" value="Sig_transdc_resp-reg_receiver"/>
</dbReference>
<feature type="domain" description="OmpR/PhoB-type" evidence="9">
    <location>
        <begin position="127"/>
        <end position="228"/>
    </location>
</feature>
<protein>
    <submittedName>
        <fullName evidence="10">Virulence transcriptional regulatory protein PhoP</fullName>
    </submittedName>
</protein>
<keyword evidence="5" id="KW-0804">Transcription</keyword>
<keyword evidence="11" id="KW-1185">Reference proteome</keyword>
<keyword evidence="1 6" id="KW-0597">Phosphoprotein</keyword>
<dbReference type="GO" id="GO:0005829">
    <property type="term" value="C:cytosol"/>
    <property type="evidence" value="ECO:0007669"/>
    <property type="project" value="TreeGrafter"/>
</dbReference>
<keyword evidence="3" id="KW-0805">Transcription regulation</keyword>
<dbReference type="GO" id="GO:0000156">
    <property type="term" value="F:phosphorelay response regulator activity"/>
    <property type="evidence" value="ECO:0007669"/>
    <property type="project" value="TreeGrafter"/>
</dbReference>
<evidence type="ECO:0000256" key="3">
    <source>
        <dbReference type="ARBA" id="ARBA00023015"/>
    </source>
</evidence>
<dbReference type="CDD" id="cd00383">
    <property type="entry name" value="trans_reg_C"/>
    <property type="match status" value="1"/>
</dbReference>
<evidence type="ECO:0000256" key="2">
    <source>
        <dbReference type="ARBA" id="ARBA00023012"/>
    </source>
</evidence>
<dbReference type="GO" id="GO:0006355">
    <property type="term" value="P:regulation of DNA-templated transcription"/>
    <property type="evidence" value="ECO:0007669"/>
    <property type="project" value="InterPro"/>
</dbReference>